<feature type="region of interest" description="Disordered" evidence="8">
    <location>
        <begin position="602"/>
        <end position="625"/>
    </location>
</feature>
<dbReference type="Pfam" id="PF21210">
    <property type="entry name" value="RNA_helicase_helical"/>
    <property type="match status" value="1"/>
</dbReference>
<feature type="compositionally biased region" description="Basic and acidic residues" evidence="8">
    <location>
        <begin position="544"/>
        <end position="562"/>
    </location>
</feature>
<dbReference type="SMART" id="SM00278">
    <property type="entry name" value="HhH1"/>
    <property type="match status" value="2"/>
</dbReference>
<keyword evidence="4 11" id="KW-0347">Helicase</keyword>
<dbReference type="Gene3D" id="1.20.1320.20">
    <property type="entry name" value="hef helicase domain"/>
    <property type="match status" value="1"/>
</dbReference>
<dbReference type="InterPro" id="IPR006166">
    <property type="entry name" value="ERCC4_domain"/>
</dbReference>
<dbReference type="Pfam" id="PF14520">
    <property type="entry name" value="HHH_5"/>
    <property type="match status" value="1"/>
</dbReference>
<dbReference type="PROSITE" id="PS51194">
    <property type="entry name" value="HELICASE_CTER"/>
    <property type="match status" value="1"/>
</dbReference>
<dbReference type="RefSeq" id="WP_338098482.1">
    <property type="nucleotide sequence ID" value="NZ_CP131061.1"/>
</dbReference>
<dbReference type="NCBIfam" id="NF010337">
    <property type="entry name" value="PRK13766.1"/>
    <property type="match status" value="1"/>
</dbReference>
<feature type="compositionally biased region" description="Basic and acidic residues" evidence="8">
    <location>
        <begin position="569"/>
        <end position="587"/>
    </location>
</feature>
<dbReference type="EC" id="3.6.4.13" evidence="11"/>
<proteinExistence type="predicted"/>
<dbReference type="SMART" id="SM00891">
    <property type="entry name" value="ERCC4"/>
    <property type="match status" value="1"/>
</dbReference>
<dbReference type="SMART" id="SM00487">
    <property type="entry name" value="DEXDc"/>
    <property type="match status" value="1"/>
</dbReference>
<dbReference type="GO" id="GO:0016787">
    <property type="term" value="F:hydrolase activity"/>
    <property type="evidence" value="ECO:0007669"/>
    <property type="project" value="UniProtKB-KW"/>
</dbReference>
<sequence>MPEKEFIKHPLILENAVEQRLYQLNIASCCTQKNSLVVLPTSLGKTVVALLIMVARLERAGGKLLLLSPTKPLVEQHFSFFSRVLKLDSDQIVMFTGSVSPEKRGEFWENATVIISTPQVIENDLLGHRIQLDDVSCVVFDEAHRTVGDYAYTYIAEKYQQDAKTPLILGITASPGSEDEKISDVCQALGIENVIVKTENDADIRPYVHKKEVEWLMLSLPKDMEEIEVALKKVLDDRLQKLSEFGFPLSAKYVSKKELLTLQKTLSGEMKSGGADSNVYSAISVLAEIMKIEHAVGLIETQGTKPLLAYLKKLEIDASASGSSKAGKRLVNDLYFRQALSLAQNSEAEHPKFYTVRKIVQDQLTEFPDSKIIVFTNFRDTANTVLEALSELPGVFPVRFVGQGSRTGDKGLTQKQQTEILNQFRNGDFNVLIATSVAEEGLDIPATDLVVFYEPIPSEIRSIQRKGRTGRFQSGRVIVLVTKGTRDEAYRWSSQNKEKKMLSVMKNLQNSYGSEKESFDENNPEEDELSQKTFSDFEKEFKNRYQQKENSKEWDSENKDLENGSSEKGNSKEENSANGNSKEKEPGDEFNEQLLQEIRETRDAKNNTAPAKNQAEDSGFFKPESESTDPILKILVDHREMKGGVPKYLEAQGIELKMAQLEVGDYVLSDDMAVERKSSADFAASLLDGKRNLFSQLVDLSRTYKKPALIVEGGDSMTAGHMINPNSIRGALLSIEMDLNVSIFYTQNEEETALLLKMMAKKEQIHEKKYVNPHGKKVAKTTAQQQEYILSSIPGVGPHAARLLLSEFGSLENVFGATEEELCRVKGIGKKTAERILGVVKADYK</sequence>
<dbReference type="GO" id="GO:0140097">
    <property type="term" value="F:catalytic activity, acting on DNA"/>
    <property type="evidence" value="ECO:0007669"/>
    <property type="project" value="UniProtKB-ARBA"/>
</dbReference>
<evidence type="ECO:0000259" key="10">
    <source>
        <dbReference type="PROSITE" id="PS51194"/>
    </source>
</evidence>
<evidence type="ECO:0000313" key="12">
    <source>
        <dbReference type="Proteomes" id="UP001304970"/>
    </source>
</evidence>
<accession>A0AA96V5E9</accession>
<evidence type="ECO:0000256" key="7">
    <source>
        <dbReference type="ARBA" id="ARBA00023204"/>
    </source>
</evidence>
<feature type="domain" description="Helicase ATP-binding" evidence="9">
    <location>
        <begin position="26"/>
        <end position="193"/>
    </location>
</feature>
<dbReference type="Gene3D" id="1.10.150.20">
    <property type="entry name" value="5' to 3' exonuclease, C-terminal subdomain"/>
    <property type="match status" value="1"/>
</dbReference>
<dbReference type="Gene3D" id="3.40.50.10130">
    <property type="match status" value="1"/>
</dbReference>
<dbReference type="GO" id="GO:0004518">
    <property type="term" value="F:nuclease activity"/>
    <property type="evidence" value="ECO:0007669"/>
    <property type="project" value="InterPro"/>
</dbReference>
<evidence type="ECO:0000256" key="4">
    <source>
        <dbReference type="ARBA" id="ARBA00022806"/>
    </source>
</evidence>
<keyword evidence="5" id="KW-0067">ATP-binding</keyword>
<name>A0AA96V5E9_9EURY</name>
<evidence type="ECO:0000256" key="6">
    <source>
        <dbReference type="ARBA" id="ARBA00023125"/>
    </source>
</evidence>
<evidence type="ECO:0000256" key="1">
    <source>
        <dbReference type="ARBA" id="ARBA00022741"/>
    </source>
</evidence>
<dbReference type="FunFam" id="3.40.50.300:FF:001992">
    <property type="entry name" value="ATP-dependent RNA helicase, putative"/>
    <property type="match status" value="1"/>
</dbReference>
<dbReference type="Pfam" id="PF00270">
    <property type="entry name" value="DEAD"/>
    <property type="match status" value="1"/>
</dbReference>
<dbReference type="GeneID" id="89227651"/>
<dbReference type="InterPro" id="IPR003583">
    <property type="entry name" value="Hlx-hairpin-Hlx_DNA-bd_motif"/>
</dbReference>
<dbReference type="Pfam" id="PF02732">
    <property type="entry name" value="ERCC4"/>
    <property type="match status" value="1"/>
</dbReference>
<dbReference type="CDD" id="cd12089">
    <property type="entry name" value="Hef_ID"/>
    <property type="match status" value="1"/>
</dbReference>
<dbReference type="GO" id="GO:0006281">
    <property type="term" value="P:DNA repair"/>
    <property type="evidence" value="ECO:0007669"/>
    <property type="project" value="UniProtKB-KW"/>
</dbReference>
<dbReference type="SUPFAM" id="SSF52540">
    <property type="entry name" value="P-loop containing nucleoside triphosphate hydrolases"/>
    <property type="match status" value="1"/>
</dbReference>
<dbReference type="InterPro" id="IPR041755">
    <property type="entry name" value="Hef_ID"/>
</dbReference>
<keyword evidence="2" id="KW-0227">DNA damage</keyword>
<dbReference type="Pfam" id="PF00271">
    <property type="entry name" value="Helicase_C"/>
    <property type="match status" value="1"/>
</dbReference>
<dbReference type="GO" id="GO:0003677">
    <property type="term" value="F:DNA binding"/>
    <property type="evidence" value="ECO:0007669"/>
    <property type="project" value="UniProtKB-KW"/>
</dbReference>
<keyword evidence="6" id="KW-0238">DNA-binding</keyword>
<dbReference type="InterPro" id="IPR027417">
    <property type="entry name" value="P-loop_NTPase"/>
</dbReference>
<dbReference type="InterPro" id="IPR001650">
    <property type="entry name" value="Helicase_C-like"/>
</dbReference>
<dbReference type="CDD" id="cd20075">
    <property type="entry name" value="XPF_nuclease_XPF_arch"/>
    <property type="match status" value="1"/>
</dbReference>
<dbReference type="InterPro" id="IPR010994">
    <property type="entry name" value="RuvA_2-like"/>
</dbReference>
<dbReference type="Proteomes" id="UP001304970">
    <property type="component" value="Chromosome"/>
</dbReference>
<dbReference type="EMBL" id="CP131061">
    <property type="protein sequence ID" value="WNY26488.1"/>
    <property type="molecule type" value="Genomic_DNA"/>
</dbReference>
<dbReference type="InterPro" id="IPR011335">
    <property type="entry name" value="Restrct_endonuc-II-like"/>
</dbReference>
<dbReference type="AlphaFoldDB" id="A0AA96V5E9"/>
<keyword evidence="1" id="KW-0547">Nucleotide-binding</keyword>
<evidence type="ECO:0000256" key="8">
    <source>
        <dbReference type="SAM" id="MobiDB-lite"/>
    </source>
</evidence>
<dbReference type="GO" id="GO:0003724">
    <property type="term" value="F:RNA helicase activity"/>
    <property type="evidence" value="ECO:0007669"/>
    <property type="project" value="UniProtKB-EC"/>
</dbReference>
<evidence type="ECO:0000256" key="3">
    <source>
        <dbReference type="ARBA" id="ARBA00022801"/>
    </source>
</evidence>
<keyword evidence="12" id="KW-1185">Reference proteome</keyword>
<dbReference type="SUPFAM" id="SSF47781">
    <property type="entry name" value="RuvA domain 2-like"/>
    <property type="match status" value="1"/>
</dbReference>
<evidence type="ECO:0000259" key="9">
    <source>
        <dbReference type="PROSITE" id="PS51192"/>
    </source>
</evidence>
<dbReference type="PANTHER" id="PTHR14025">
    <property type="entry name" value="FANCONI ANEMIA GROUP M FANCM FAMILY MEMBER"/>
    <property type="match status" value="1"/>
</dbReference>
<reference evidence="11 12" key="1">
    <citation type="submission" date="2023-07" db="EMBL/GenBank/DDBJ databases">
        <title>Closed genome sequence of Methanosarcinaceae archaeon Am2.</title>
        <authorList>
            <person name="Poehlein A."/>
            <person name="Protasov E."/>
            <person name="Platt K."/>
            <person name="Reeh H."/>
            <person name="Daniel R."/>
            <person name="Brune A."/>
        </authorList>
    </citation>
    <scope>NUCLEOTIDE SEQUENCE [LARGE SCALE GENOMIC DNA]</scope>
    <source>
        <strain evidence="11 12">Am2</strain>
    </source>
</reference>
<keyword evidence="3 11" id="KW-0378">Hydrolase</keyword>
<protein>
    <submittedName>
        <fullName evidence="11">ATP-dependent RNA helicase DbpA</fullName>
        <ecNumber evidence="11">3.6.4.13</ecNumber>
    </submittedName>
</protein>
<dbReference type="SMART" id="SM00490">
    <property type="entry name" value="HELICc"/>
    <property type="match status" value="1"/>
</dbReference>
<dbReference type="InterPro" id="IPR011545">
    <property type="entry name" value="DEAD/DEAH_box_helicase_dom"/>
</dbReference>
<feature type="domain" description="Helicase C-terminal" evidence="10">
    <location>
        <begin position="359"/>
        <end position="530"/>
    </location>
</feature>
<dbReference type="SUPFAM" id="SSF52980">
    <property type="entry name" value="Restriction endonuclease-like"/>
    <property type="match status" value="1"/>
</dbReference>
<dbReference type="GO" id="GO:0005524">
    <property type="term" value="F:ATP binding"/>
    <property type="evidence" value="ECO:0007669"/>
    <property type="project" value="UniProtKB-KW"/>
</dbReference>
<keyword evidence="7" id="KW-0234">DNA repair</keyword>
<evidence type="ECO:0000256" key="5">
    <source>
        <dbReference type="ARBA" id="ARBA00022840"/>
    </source>
</evidence>
<feature type="region of interest" description="Disordered" evidence="8">
    <location>
        <begin position="544"/>
        <end position="588"/>
    </location>
</feature>
<dbReference type="InterPro" id="IPR014001">
    <property type="entry name" value="Helicase_ATP-bd"/>
</dbReference>
<evidence type="ECO:0000256" key="2">
    <source>
        <dbReference type="ARBA" id="ARBA00022763"/>
    </source>
</evidence>
<dbReference type="Gene3D" id="3.40.50.300">
    <property type="entry name" value="P-loop containing nucleotide triphosphate hydrolases"/>
    <property type="match status" value="2"/>
</dbReference>
<gene>
    <name evidence="11" type="primary">dbpA_2</name>
    <name evidence="11" type="ORF">MsAm2_02500</name>
</gene>
<dbReference type="PANTHER" id="PTHR14025:SF20">
    <property type="entry name" value="FANCONI ANEMIA GROUP M PROTEIN"/>
    <property type="match status" value="1"/>
</dbReference>
<organism evidence="11 12">
    <name type="scientific">Methanolapillus ohkumae</name>
    <dbReference type="NCBI Taxonomy" id="3028298"/>
    <lineage>
        <taxon>Archaea</taxon>
        <taxon>Methanobacteriati</taxon>
        <taxon>Methanobacteriota</taxon>
        <taxon>Stenosarchaea group</taxon>
        <taxon>Methanomicrobia</taxon>
        <taxon>Methanosarcinales</taxon>
        <taxon>Methanosarcinaceae</taxon>
        <taxon>Methanolapillus</taxon>
    </lineage>
</organism>
<evidence type="ECO:0000313" key="11">
    <source>
        <dbReference type="EMBL" id="WNY26488.1"/>
    </source>
</evidence>
<dbReference type="PROSITE" id="PS51192">
    <property type="entry name" value="HELICASE_ATP_BIND_1"/>
    <property type="match status" value="1"/>
</dbReference>